<sequence>MRPVHLLLAVLLIPGASHAQATSNSNKSTKNKEVIMSDIQRNKEAIGNLYERVLNKKDMKLLPQFVSEDYIATSGKKGAVAFEEPLTPLFRAFPDAHWKIEEMISEADKVIVKYKFFGTHTGQLQHFAITGKSITTDGIGIFQLKDGKIVSSQVHTDRLGFLQQLEALPTDLTLLSNRKAGKDQVQFIDKFFIPAAAKQAFYERMHINRDFIKKLPGFIEDAAYEYTDNDGNLICVTVALWENREALNKAREAVQAEYKKQGFDAAEMFQRLNIKADRGIYTEVEER</sequence>
<dbReference type="PANTHER" id="PTHR38436">
    <property type="entry name" value="POLYKETIDE CYCLASE SNOAL-LIKE DOMAIN"/>
    <property type="match status" value="1"/>
</dbReference>
<comment type="caution">
    <text evidence="2">The sequence shown here is derived from an EMBL/GenBank/DDBJ whole genome shotgun (WGS) entry which is preliminary data.</text>
</comment>
<dbReference type="Gene3D" id="3.10.450.50">
    <property type="match status" value="1"/>
</dbReference>
<accession>A0AAP2GHM0</accession>
<dbReference type="GO" id="GO:0030638">
    <property type="term" value="P:polyketide metabolic process"/>
    <property type="evidence" value="ECO:0007669"/>
    <property type="project" value="InterPro"/>
</dbReference>
<reference evidence="2 3" key="1">
    <citation type="submission" date="2021-05" db="EMBL/GenBank/DDBJ databases">
        <title>A Polyphasic approach of four new species of the genus Ohtaekwangia: Ohtaekwangia histidinii sp. nov., Ohtaekwangia cretensis sp. nov., Ohtaekwangia indiensis sp. nov., Ohtaekwangia reichenbachii sp. nov. from diverse environment.</title>
        <authorList>
            <person name="Octaviana S."/>
        </authorList>
    </citation>
    <scope>NUCLEOTIDE SEQUENCE [LARGE SCALE GENOMIC DNA]</scope>
    <source>
        <strain evidence="2 3">PWU4</strain>
    </source>
</reference>
<dbReference type="SUPFAM" id="SSF54427">
    <property type="entry name" value="NTF2-like"/>
    <property type="match status" value="1"/>
</dbReference>
<protein>
    <submittedName>
        <fullName evidence="2">Ester cyclase</fullName>
    </submittedName>
</protein>
<keyword evidence="3" id="KW-1185">Reference proteome</keyword>
<organism evidence="2 3">
    <name type="scientific">Chryseosolibacter histidini</name>
    <dbReference type="NCBI Taxonomy" id="2782349"/>
    <lineage>
        <taxon>Bacteria</taxon>
        <taxon>Pseudomonadati</taxon>
        <taxon>Bacteroidota</taxon>
        <taxon>Cytophagia</taxon>
        <taxon>Cytophagales</taxon>
        <taxon>Chryseotaleaceae</taxon>
        <taxon>Chryseosolibacter</taxon>
    </lineage>
</organism>
<dbReference type="PANTHER" id="PTHR38436:SF1">
    <property type="entry name" value="ESTER CYCLASE"/>
    <property type="match status" value="1"/>
</dbReference>
<proteinExistence type="predicted"/>
<dbReference type="RefSeq" id="WP_254161295.1">
    <property type="nucleotide sequence ID" value="NZ_JAHESF010000004.1"/>
</dbReference>
<evidence type="ECO:0000256" key="1">
    <source>
        <dbReference type="SAM" id="SignalP"/>
    </source>
</evidence>
<dbReference type="EMBL" id="JAHESF010000004">
    <property type="protein sequence ID" value="MBT1696204.1"/>
    <property type="molecule type" value="Genomic_DNA"/>
</dbReference>
<dbReference type="Proteomes" id="UP001319200">
    <property type="component" value="Unassembled WGS sequence"/>
</dbReference>
<name>A0AAP2GHM0_9BACT</name>
<dbReference type="SUPFAM" id="SSF54909">
    <property type="entry name" value="Dimeric alpha+beta barrel"/>
    <property type="match status" value="1"/>
</dbReference>
<evidence type="ECO:0000313" key="2">
    <source>
        <dbReference type="EMBL" id="MBT1696204.1"/>
    </source>
</evidence>
<dbReference type="AlphaFoldDB" id="A0AAP2GHM0"/>
<feature type="signal peptide" evidence="1">
    <location>
        <begin position="1"/>
        <end position="19"/>
    </location>
</feature>
<dbReference type="InterPro" id="IPR032710">
    <property type="entry name" value="NTF2-like_dom_sf"/>
</dbReference>
<gene>
    <name evidence="2" type="ORF">KK083_04920</name>
</gene>
<feature type="chain" id="PRO_5043003366" evidence="1">
    <location>
        <begin position="20"/>
        <end position="287"/>
    </location>
</feature>
<dbReference type="Pfam" id="PF07366">
    <property type="entry name" value="SnoaL"/>
    <property type="match status" value="1"/>
</dbReference>
<evidence type="ECO:0000313" key="3">
    <source>
        <dbReference type="Proteomes" id="UP001319200"/>
    </source>
</evidence>
<dbReference type="Gene3D" id="3.30.70.100">
    <property type="match status" value="1"/>
</dbReference>
<dbReference type="InterPro" id="IPR009959">
    <property type="entry name" value="Cyclase_SnoaL-like"/>
</dbReference>
<dbReference type="InterPro" id="IPR011008">
    <property type="entry name" value="Dimeric_a/b-barrel"/>
</dbReference>
<keyword evidence="1" id="KW-0732">Signal</keyword>